<evidence type="ECO:0000313" key="2">
    <source>
        <dbReference type="EMBL" id="ELP87805.1"/>
    </source>
</evidence>
<feature type="compositionally biased region" description="Polar residues" evidence="1">
    <location>
        <begin position="404"/>
        <end position="414"/>
    </location>
</feature>
<feature type="region of interest" description="Disordered" evidence="1">
    <location>
        <begin position="404"/>
        <end position="439"/>
    </location>
</feature>
<dbReference type="VEuPathDB" id="AmoebaDB:EIN_273220"/>
<protein>
    <recommendedName>
        <fullName evidence="4">RRM domain-containing protein</fullName>
    </recommendedName>
</protein>
<feature type="region of interest" description="Disordered" evidence="1">
    <location>
        <begin position="159"/>
        <end position="180"/>
    </location>
</feature>
<dbReference type="KEGG" id="eiv:EIN_273220"/>
<dbReference type="GO" id="GO:0003676">
    <property type="term" value="F:nucleic acid binding"/>
    <property type="evidence" value="ECO:0007669"/>
    <property type="project" value="InterPro"/>
</dbReference>
<dbReference type="RefSeq" id="XP_004254576.1">
    <property type="nucleotide sequence ID" value="XM_004254528.1"/>
</dbReference>
<dbReference type="Gene3D" id="3.30.70.330">
    <property type="match status" value="1"/>
</dbReference>
<evidence type="ECO:0000256" key="1">
    <source>
        <dbReference type="SAM" id="MobiDB-lite"/>
    </source>
</evidence>
<dbReference type="CDD" id="cd00590">
    <property type="entry name" value="RRM_SF"/>
    <property type="match status" value="1"/>
</dbReference>
<dbReference type="AlphaFoldDB" id="A0A0A1U1A0"/>
<dbReference type="GeneID" id="14886880"/>
<evidence type="ECO:0008006" key="4">
    <source>
        <dbReference type="Google" id="ProtNLM"/>
    </source>
</evidence>
<feature type="compositionally biased region" description="Basic residues" evidence="1">
    <location>
        <begin position="503"/>
        <end position="521"/>
    </location>
</feature>
<dbReference type="InterPro" id="IPR012677">
    <property type="entry name" value="Nucleotide-bd_a/b_plait_sf"/>
</dbReference>
<dbReference type="InterPro" id="IPR035979">
    <property type="entry name" value="RBD_domain_sf"/>
</dbReference>
<gene>
    <name evidence="2" type="ORF">EIN_273220</name>
</gene>
<reference evidence="2 3" key="1">
    <citation type="submission" date="2012-10" db="EMBL/GenBank/DDBJ databases">
        <authorList>
            <person name="Zafar N."/>
            <person name="Inman J."/>
            <person name="Hall N."/>
            <person name="Lorenzi H."/>
            <person name="Caler E."/>
        </authorList>
    </citation>
    <scope>NUCLEOTIDE SEQUENCE [LARGE SCALE GENOMIC DNA]</scope>
    <source>
        <strain evidence="2 3">IP1</strain>
    </source>
</reference>
<dbReference type="EMBL" id="KB206783">
    <property type="protein sequence ID" value="ELP87805.1"/>
    <property type="molecule type" value="Genomic_DNA"/>
</dbReference>
<keyword evidence="3" id="KW-1185">Reference proteome</keyword>
<sequence>MNPVFVEVSNISPFLTEQQFSNMCLEFDPLMACFVSTVEDQLMEFALVNAKTKENAVAIFHKIQKDKFYGKQLFAEYTNDEIGCKKIVIKNLPKEREKNALEEYLSEFKTNQIIQPRLRKAKNCGSGMIVTKNVGIAQKIADKLEGFQIDDKKMKVKVRAPQMKTENEKPSTEIPNKKAEELQKNERIDELQNGANVEIKMDEKMNNKVEEQKDVIENKINENIDLNLDLNPSDADDFNVNTKEVDDHYENIQNIQNIQNMENTENDSFEIVELVEEPHENVLKDVQNETNERLQSYLKMEIPNVVELPQKVIPMEMDKSQDSENLTVEREETTQHEIQFESFDENTQKDKQNEDINRTVQKEFNVNVKEVKNNTGVLTQEQILHDLKMIEAIVRKDTVSTEVQHQITQTQREQPISPKPTKQQKDKAKPKKSKKQIAPELIEKVEKKENTQKEMSLMSQSECNTLLNNLVVAAVTKIKGELVMEIKSEVEKQIKEKCLLTGKRTKPVSKSHKPDKRKNLN</sequence>
<feature type="compositionally biased region" description="Basic and acidic residues" evidence="1">
    <location>
        <begin position="165"/>
        <end position="180"/>
    </location>
</feature>
<feature type="region of interest" description="Disordered" evidence="1">
    <location>
        <begin position="332"/>
        <end position="352"/>
    </location>
</feature>
<name>A0A0A1U1A0_ENTIV</name>
<feature type="region of interest" description="Disordered" evidence="1">
    <location>
        <begin position="499"/>
        <end position="521"/>
    </location>
</feature>
<organism evidence="2 3">
    <name type="scientific">Entamoeba invadens IP1</name>
    <dbReference type="NCBI Taxonomy" id="370355"/>
    <lineage>
        <taxon>Eukaryota</taxon>
        <taxon>Amoebozoa</taxon>
        <taxon>Evosea</taxon>
        <taxon>Archamoebae</taxon>
        <taxon>Mastigamoebida</taxon>
        <taxon>Entamoebidae</taxon>
        <taxon>Entamoeba</taxon>
    </lineage>
</organism>
<accession>A0A0A1U1A0</accession>
<dbReference type="Proteomes" id="UP000014680">
    <property type="component" value="Unassembled WGS sequence"/>
</dbReference>
<evidence type="ECO:0000313" key="3">
    <source>
        <dbReference type="Proteomes" id="UP000014680"/>
    </source>
</evidence>
<dbReference type="SUPFAM" id="SSF54928">
    <property type="entry name" value="RNA-binding domain, RBD"/>
    <property type="match status" value="1"/>
</dbReference>
<proteinExistence type="predicted"/>